<dbReference type="AlphaFoldDB" id="A0A061FEC8"/>
<dbReference type="GO" id="GO:0046983">
    <property type="term" value="F:protein dimerization activity"/>
    <property type="evidence" value="ECO:0007669"/>
    <property type="project" value="InterPro"/>
</dbReference>
<keyword evidence="4" id="KW-0804">Transcription</keyword>
<dbReference type="InterPro" id="IPR011598">
    <property type="entry name" value="bHLH_dom"/>
</dbReference>
<dbReference type="PROSITE" id="PS50888">
    <property type="entry name" value="BHLH"/>
    <property type="match status" value="1"/>
</dbReference>
<dbReference type="EMBL" id="CM001886">
    <property type="protein sequence ID" value="EOY15650.1"/>
    <property type="molecule type" value="Genomic_DNA"/>
</dbReference>
<organism evidence="8 9">
    <name type="scientific">Theobroma cacao</name>
    <name type="common">Cacao</name>
    <name type="synonym">Cocoa</name>
    <dbReference type="NCBI Taxonomy" id="3641"/>
    <lineage>
        <taxon>Eukaryota</taxon>
        <taxon>Viridiplantae</taxon>
        <taxon>Streptophyta</taxon>
        <taxon>Embryophyta</taxon>
        <taxon>Tracheophyta</taxon>
        <taxon>Spermatophyta</taxon>
        <taxon>Magnoliopsida</taxon>
        <taxon>eudicotyledons</taxon>
        <taxon>Gunneridae</taxon>
        <taxon>Pentapetalae</taxon>
        <taxon>rosids</taxon>
        <taxon>malvids</taxon>
        <taxon>Malvales</taxon>
        <taxon>Malvaceae</taxon>
        <taxon>Byttnerioideae</taxon>
        <taxon>Theobroma</taxon>
    </lineage>
</organism>
<feature type="compositionally biased region" description="Polar residues" evidence="6">
    <location>
        <begin position="281"/>
        <end position="291"/>
    </location>
</feature>
<evidence type="ECO:0000256" key="6">
    <source>
        <dbReference type="SAM" id="MobiDB-lite"/>
    </source>
</evidence>
<dbReference type="Gene3D" id="4.10.280.10">
    <property type="entry name" value="Helix-loop-helix DNA-binding domain"/>
    <property type="match status" value="1"/>
</dbReference>
<dbReference type="GO" id="GO:0003700">
    <property type="term" value="F:DNA-binding transcription factor activity"/>
    <property type="evidence" value="ECO:0000318"/>
    <property type="project" value="GO_Central"/>
</dbReference>
<dbReference type="eggNOG" id="ENOG502QRH8">
    <property type="taxonomic scope" value="Eukaryota"/>
</dbReference>
<evidence type="ECO:0000256" key="2">
    <source>
        <dbReference type="ARBA" id="ARBA00023015"/>
    </source>
</evidence>
<feature type="compositionally biased region" description="Polar residues" evidence="6">
    <location>
        <begin position="244"/>
        <end position="254"/>
    </location>
</feature>
<keyword evidence="5" id="KW-0539">Nucleus</keyword>
<dbReference type="GO" id="GO:0009637">
    <property type="term" value="P:response to blue light"/>
    <property type="evidence" value="ECO:0007669"/>
    <property type="project" value="EnsemblPlants"/>
</dbReference>
<dbReference type="Gramene" id="EOY15650">
    <property type="protein sequence ID" value="EOY15650"/>
    <property type="gene ID" value="TCM_034649"/>
</dbReference>
<evidence type="ECO:0000313" key="9">
    <source>
        <dbReference type="Proteomes" id="UP000026915"/>
    </source>
</evidence>
<dbReference type="STRING" id="3641.A0A061FEC8"/>
<dbReference type="InterPro" id="IPR036638">
    <property type="entry name" value="HLH_DNA-bd_sf"/>
</dbReference>
<dbReference type="InParanoid" id="A0A061FEC8"/>
<evidence type="ECO:0000313" key="8">
    <source>
        <dbReference type="EMBL" id="EOY15650.1"/>
    </source>
</evidence>
<evidence type="ECO:0000256" key="4">
    <source>
        <dbReference type="ARBA" id="ARBA00023163"/>
    </source>
</evidence>
<keyword evidence="3 8" id="KW-0238">DNA-binding</keyword>
<name>A0A061FEC8_THECC</name>
<sequence>MFSGNKRLHCSKRMLQSEVSFTLTSSQFYKAAKVEFLRIWVFSLGIYSMASGDNDDVGFKNRHESLMNCPSSQINTNPFSDKVDGMAMSSISMYNKPSNASDPFFGSSWDPIVSLSQSESLVGSSMVSHSEFANSHYPLLMENQGITSTAHFSQYQSDPSFVELVPKLPGFGSGNWSEMVGPFSLPQCGQIANGKCPQNYALNTEVGNERACTNSTQSRDEHQLSDEGVVGASPNGKRRKRVPESNSPLRSYQNADEEPQKDPSGESSDVPKGQDEKIQKTEQITGVNSRGKQIAKQAKDSSQTGEAPKENYIHVRARRGQATNSHSLAERVRREKISERMRLLQELVPGCNKITGKAVMLDEIINYVQSLQQQVEFLSMKLATVNPELNIDLERVLSKDILHSRGGSAGILGFGPGLNSSHPFPPRIFPGTISGVPSTNPQFPPLPQTVLDNELQNLFQMGYDSSSAMDSLGPNGRLKSEL</sequence>
<dbReference type="SUPFAM" id="SSF47459">
    <property type="entry name" value="HLH, helix-loop-helix DNA-binding domain"/>
    <property type="match status" value="1"/>
</dbReference>
<gene>
    <name evidence="8" type="ORF">TCM_034649</name>
</gene>
<keyword evidence="2" id="KW-0805">Transcription regulation</keyword>
<feature type="domain" description="BHLH" evidence="7">
    <location>
        <begin position="321"/>
        <end position="371"/>
    </location>
</feature>
<dbReference type="FunCoup" id="A0A061FEC8">
    <property type="interactions" value="480"/>
</dbReference>
<keyword evidence="9" id="KW-1185">Reference proteome</keyword>
<dbReference type="OMA" id="GANCYAN"/>
<dbReference type="GO" id="GO:0005634">
    <property type="term" value="C:nucleus"/>
    <property type="evidence" value="ECO:0000318"/>
    <property type="project" value="GO_Central"/>
</dbReference>
<dbReference type="PANTHER" id="PTHR12565">
    <property type="entry name" value="STEROL REGULATORY ELEMENT-BINDING PROTEIN"/>
    <property type="match status" value="1"/>
</dbReference>
<feature type="region of interest" description="Disordered" evidence="6">
    <location>
        <begin position="211"/>
        <end position="309"/>
    </location>
</feature>
<proteinExistence type="predicted"/>
<dbReference type="Proteomes" id="UP000026915">
    <property type="component" value="Chromosome 8"/>
</dbReference>
<evidence type="ECO:0000256" key="5">
    <source>
        <dbReference type="ARBA" id="ARBA00023242"/>
    </source>
</evidence>
<dbReference type="Pfam" id="PF00010">
    <property type="entry name" value="HLH"/>
    <property type="match status" value="1"/>
</dbReference>
<accession>A0A061FEC8</accession>
<evidence type="ECO:0000256" key="1">
    <source>
        <dbReference type="ARBA" id="ARBA00004123"/>
    </source>
</evidence>
<dbReference type="SMART" id="SM00353">
    <property type="entry name" value="HLH"/>
    <property type="match status" value="1"/>
</dbReference>
<protein>
    <submittedName>
        <fullName evidence="8">Basic helix-loop-helix DNA-binding superfamily protein, putative isoform 1</fullName>
    </submittedName>
</protein>
<dbReference type="GO" id="GO:0000976">
    <property type="term" value="F:transcription cis-regulatory region binding"/>
    <property type="evidence" value="ECO:0007669"/>
    <property type="project" value="EnsemblPlants"/>
</dbReference>
<reference evidence="8" key="1">
    <citation type="journal article" date="2013" name="Genome Biol.">
        <title>The genome sequence of the most widely cultivated cacao type and its use to identify candidate genes regulating pod color.</title>
        <authorList>
            <person name="Motamayor J.C."/>
            <person name="Mockaitis K."/>
            <person name="Schmutz J."/>
            <person name="Haiminen N."/>
            <person name="Iii D.L."/>
            <person name="Cornejo O."/>
            <person name="Findley S.D."/>
            <person name="Zheng P."/>
            <person name="Utro F."/>
            <person name="Royaert S."/>
            <person name="Saski C."/>
            <person name="Jenkins J."/>
            <person name="Podicheti R."/>
            <person name="Zhao M."/>
            <person name="Scheffler B.E."/>
            <person name="Stack J.C."/>
            <person name="Feltus F.A."/>
            <person name="Mustiga G.M."/>
            <person name="Amores F."/>
            <person name="Phillips W."/>
            <person name="Marelli J.P."/>
            <person name="May G.D."/>
            <person name="Shapiro H."/>
            <person name="Ma J."/>
            <person name="Bustamante C.D."/>
            <person name="Schnell R.J."/>
            <person name="Main D."/>
            <person name="Gilbert D."/>
            <person name="Parida L."/>
            <person name="Kuhn D.N."/>
        </authorList>
    </citation>
    <scope>NUCLEOTIDE SEQUENCE [LARGE SCALE GENOMIC DNA]</scope>
</reference>
<dbReference type="PANTHER" id="PTHR12565:SF312">
    <property type="entry name" value="TRANSCRIPTION FACTOR BHLH74"/>
    <property type="match status" value="1"/>
</dbReference>
<dbReference type="InterPro" id="IPR024097">
    <property type="entry name" value="bHLH_ZIP_TF"/>
</dbReference>
<dbReference type="CDD" id="cd18919">
    <property type="entry name" value="bHLH_AtBPE_like"/>
    <property type="match status" value="1"/>
</dbReference>
<comment type="subcellular location">
    <subcellularLocation>
        <location evidence="1">Nucleus</location>
    </subcellularLocation>
</comment>
<dbReference type="FunFam" id="4.10.280.10:FF:000002">
    <property type="entry name" value="Basic helix-loop-helix transcription factor"/>
    <property type="match status" value="1"/>
</dbReference>
<evidence type="ECO:0000256" key="3">
    <source>
        <dbReference type="ARBA" id="ARBA00023125"/>
    </source>
</evidence>
<evidence type="ECO:0000259" key="7">
    <source>
        <dbReference type="PROSITE" id="PS50888"/>
    </source>
</evidence>